<name>A0A7T8HG14_CALRO</name>
<sequence length="64" mass="6689">PSPALSGQPPISASSLSVGFLELPQEIGCRERLPLGISVKGNPSPSFYAAPVVKNPPRKAHKDP</sequence>
<accession>A0A7T8HG14</accession>
<evidence type="ECO:0000313" key="3">
    <source>
        <dbReference type="Proteomes" id="UP000595437"/>
    </source>
</evidence>
<evidence type="ECO:0000313" key="2">
    <source>
        <dbReference type="EMBL" id="QQP49190.1"/>
    </source>
</evidence>
<keyword evidence="3" id="KW-1185">Reference proteome</keyword>
<reference evidence="2" key="1">
    <citation type="journal article" name="Sci. Data">
        <title>Chromosome-scale genome assembly of the sea louse Caligus rogercresseyi by SMRT sequencing and Hi-C analysis.</title>
        <authorList>
            <person name="Gallardo-Escarate C."/>
            <person name="Valenzuela-Munoz V."/>
            <person name="Nunez-Acuna G."/>
            <person name="Valenzuela-Miranda D."/>
            <person name="Goncalves A.T."/>
            <person name="Escobar-Sepulveda H."/>
            <person name="Liachko I."/>
            <person name="Nelson B."/>
            <person name="Roberts S."/>
            <person name="Warren W."/>
        </authorList>
    </citation>
    <scope>NUCLEOTIDE SEQUENCE</scope>
    <source>
        <tissue evidence="2">Whole tissue</tissue>
    </source>
</reference>
<dbReference type="Proteomes" id="UP000595437">
    <property type="component" value="Chromosome 6"/>
</dbReference>
<dbReference type="AlphaFoldDB" id="A0A7T8HG14"/>
<proteinExistence type="predicted"/>
<organism evidence="2 3">
    <name type="scientific">Caligus rogercresseyi</name>
    <name type="common">Sea louse</name>
    <dbReference type="NCBI Taxonomy" id="217165"/>
    <lineage>
        <taxon>Eukaryota</taxon>
        <taxon>Metazoa</taxon>
        <taxon>Ecdysozoa</taxon>
        <taxon>Arthropoda</taxon>
        <taxon>Crustacea</taxon>
        <taxon>Multicrustacea</taxon>
        <taxon>Hexanauplia</taxon>
        <taxon>Copepoda</taxon>
        <taxon>Siphonostomatoida</taxon>
        <taxon>Caligidae</taxon>
        <taxon>Caligus</taxon>
    </lineage>
</organism>
<feature type="non-terminal residue" evidence="2">
    <location>
        <position position="64"/>
    </location>
</feature>
<gene>
    <name evidence="2" type="ORF">FKW44_009752</name>
</gene>
<feature type="non-terminal residue" evidence="2">
    <location>
        <position position="1"/>
    </location>
</feature>
<feature type="region of interest" description="Disordered" evidence="1">
    <location>
        <begin position="40"/>
        <end position="64"/>
    </location>
</feature>
<protein>
    <submittedName>
        <fullName evidence="2">Uncharacterized protein</fullName>
    </submittedName>
</protein>
<dbReference type="EMBL" id="CP045895">
    <property type="protein sequence ID" value="QQP49190.1"/>
    <property type="molecule type" value="Genomic_DNA"/>
</dbReference>
<evidence type="ECO:0000256" key="1">
    <source>
        <dbReference type="SAM" id="MobiDB-lite"/>
    </source>
</evidence>